<evidence type="ECO:0000313" key="2">
    <source>
        <dbReference type="Proteomes" id="UP001159427"/>
    </source>
</evidence>
<evidence type="ECO:0000313" key="1">
    <source>
        <dbReference type="EMBL" id="CAH3028943.1"/>
    </source>
</evidence>
<comment type="caution">
    <text evidence="1">The sequence shown here is derived from an EMBL/GenBank/DDBJ whole genome shotgun (WGS) entry which is preliminary data.</text>
</comment>
<dbReference type="PANTHER" id="PTHR37162">
    <property type="entry name" value="HAT FAMILY DIMERISATION DOMAINCONTAINING PROTEIN-RELATED"/>
    <property type="match status" value="1"/>
</dbReference>
<dbReference type="PANTHER" id="PTHR37162:SF11">
    <property type="match status" value="1"/>
</dbReference>
<gene>
    <name evidence="1" type="ORF">PEVE_00035231</name>
</gene>
<organism evidence="1 2">
    <name type="scientific">Porites evermanni</name>
    <dbReference type="NCBI Taxonomy" id="104178"/>
    <lineage>
        <taxon>Eukaryota</taxon>
        <taxon>Metazoa</taxon>
        <taxon>Cnidaria</taxon>
        <taxon>Anthozoa</taxon>
        <taxon>Hexacorallia</taxon>
        <taxon>Scleractinia</taxon>
        <taxon>Fungiina</taxon>
        <taxon>Poritidae</taxon>
        <taxon>Porites</taxon>
    </lineage>
</organism>
<evidence type="ECO:0008006" key="3">
    <source>
        <dbReference type="Google" id="ProtNLM"/>
    </source>
</evidence>
<protein>
    <recommendedName>
        <fullName evidence="3">DUF4371 domain-containing protein</fullName>
    </recommendedName>
</protein>
<reference evidence="1 2" key="1">
    <citation type="submission" date="2022-05" db="EMBL/GenBank/DDBJ databases">
        <authorList>
            <consortium name="Genoscope - CEA"/>
            <person name="William W."/>
        </authorList>
    </citation>
    <scope>NUCLEOTIDE SEQUENCE [LARGE SCALE GENOMIC DNA]</scope>
</reference>
<dbReference type="EMBL" id="CALNXI010000543">
    <property type="protein sequence ID" value="CAH3028943.1"/>
    <property type="molecule type" value="Genomic_DNA"/>
</dbReference>
<sequence length="237" mass="26869">MSHQDKVTTAEALWAMKTAASDYSFASSDGTLHLIQKMFPGYVSDNFSMSRTKVSYLISDGIGPYLRQKLCHDISQSGYGYTIQHDETGNSQGRKQCDILLRYWSDEKNEVSVRFLQTLFFGHAKGHDVGMKIVDTVQEVGYQLRLSGLISLSSYGPNVNKTICNTVNKSSPSRQEDYVHVLSDLGLDDELFIRHVQCKWLKLLPTLDRIVKSWEAVKKHFLEELPKQAAEERTIKG</sequence>
<dbReference type="Proteomes" id="UP001159427">
    <property type="component" value="Unassembled WGS sequence"/>
</dbReference>
<keyword evidence="2" id="KW-1185">Reference proteome</keyword>
<proteinExistence type="predicted"/>
<accession>A0ABN8MJV5</accession>
<name>A0ABN8MJV5_9CNID</name>